<dbReference type="Gene3D" id="3.20.20.140">
    <property type="entry name" value="Metal-dependent hydrolases"/>
    <property type="match status" value="1"/>
</dbReference>
<dbReference type="Proteomes" id="UP001165653">
    <property type="component" value="Unassembled WGS sequence"/>
</dbReference>
<feature type="domain" description="Amidohydrolase-related" evidence="1">
    <location>
        <begin position="9"/>
        <end position="279"/>
    </location>
</feature>
<dbReference type="RefSeq" id="WP_264512411.1">
    <property type="nucleotide sequence ID" value="NZ_JAPDDR010000003.1"/>
</dbReference>
<protein>
    <submittedName>
        <fullName evidence="2">Amidohydrolase</fullName>
    </submittedName>
</protein>
<sequence>MVERGSPRIDCHVHIVGTGTGGTGCWYRPKGLTRIGEPFLVRAVGLTTKDLHGPEFDRLYAEKLLEMVRGATLIDRAMLLAHELPHKEDGTAIPELSSLYVPNDYVLKLAQDHPEFLAGVSIHPARKDAMEELEKCLAGGAAALKCLPNVQGIDWNLPRYTAFLERMAEAKLPLLAHTGSERTMPVMDHALASPKVLTRALEIGVTCIAAHAGTGMMVLDPDYFDVFAEMLAKYPNLYGDNSALAGLSFRLRPSALRGLVSTEMEGRILHGSDLPVPSSGLLTWVFGMLSWRDFRASAAIRNPMERDARLKQMLGFGEESFLRAASVLRTA</sequence>
<organism evidence="2 3">
    <name type="scientific">Luteolibacter rhizosphaerae</name>
    <dbReference type="NCBI Taxonomy" id="2989719"/>
    <lineage>
        <taxon>Bacteria</taxon>
        <taxon>Pseudomonadati</taxon>
        <taxon>Verrucomicrobiota</taxon>
        <taxon>Verrucomicrobiia</taxon>
        <taxon>Verrucomicrobiales</taxon>
        <taxon>Verrucomicrobiaceae</taxon>
        <taxon>Luteolibacter</taxon>
    </lineage>
</organism>
<dbReference type="PROSITE" id="PS51257">
    <property type="entry name" value="PROKAR_LIPOPROTEIN"/>
    <property type="match status" value="1"/>
</dbReference>
<reference evidence="2" key="1">
    <citation type="submission" date="2022-10" db="EMBL/GenBank/DDBJ databases">
        <title>Luteolibacter sp. GHJ8, whole genome shotgun sequencing project.</title>
        <authorList>
            <person name="Zhao G."/>
            <person name="Shen L."/>
        </authorList>
    </citation>
    <scope>NUCLEOTIDE SEQUENCE</scope>
    <source>
        <strain evidence="2">GHJ8</strain>
    </source>
</reference>
<dbReference type="SUPFAM" id="SSF51556">
    <property type="entry name" value="Metallo-dependent hydrolases"/>
    <property type="match status" value="1"/>
</dbReference>
<gene>
    <name evidence="2" type="ORF">OJ996_06425</name>
</gene>
<evidence type="ECO:0000259" key="1">
    <source>
        <dbReference type="Pfam" id="PF04909"/>
    </source>
</evidence>
<dbReference type="InterPro" id="IPR032466">
    <property type="entry name" value="Metal_Hydrolase"/>
</dbReference>
<evidence type="ECO:0000313" key="2">
    <source>
        <dbReference type="EMBL" id="MCW1913198.1"/>
    </source>
</evidence>
<name>A0ABT3G033_9BACT</name>
<dbReference type="InterPro" id="IPR006680">
    <property type="entry name" value="Amidohydro-rel"/>
</dbReference>
<proteinExistence type="predicted"/>
<dbReference type="EMBL" id="JAPDDR010000003">
    <property type="protein sequence ID" value="MCW1913198.1"/>
    <property type="molecule type" value="Genomic_DNA"/>
</dbReference>
<comment type="caution">
    <text evidence="2">The sequence shown here is derived from an EMBL/GenBank/DDBJ whole genome shotgun (WGS) entry which is preliminary data.</text>
</comment>
<evidence type="ECO:0000313" key="3">
    <source>
        <dbReference type="Proteomes" id="UP001165653"/>
    </source>
</evidence>
<keyword evidence="3" id="KW-1185">Reference proteome</keyword>
<dbReference type="Pfam" id="PF04909">
    <property type="entry name" value="Amidohydro_2"/>
    <property type="match status" value="1"/>
</dbReference>
<accession>A0ABT3G033</accession>